<dbReference type="SUPFAM" id="SSF69500">
    <property type="entry name" value="DTD-like"/>
    <property type="match status" value="1"/>
</dbReference>
<dbReference type="GO" id="GO:0051500">
    <property type="term" value="F:D-tyrosyl-tRNA(Tyr) deacylase activity"/>
    <property type="evidence" value="ECO:0007669"/>
    <property type="project" value="TreeGrafter"/>
</dbReference>
<proteinExistence type="inferred from homology"/>
<dbReference type="InterPro" id="IPR003732">
    <property type="entry name" value="Daa-tRNA_deacyls_DTD"/>
</dbReference>
<reference evidence="3 4" key="1">
    <citation type="submission" date="2015-04" db="EMBL/GenBank/DDBJ databases">
        <title>Microcin producing Clostridium sp. JC272T.</title>
        <authorList>
            <person name="Jyothsna T."/>
            <person name="Sasikala C."/>
            <person name="Ramana C."/>
        </authorList>
    </citation>
    <scope>NUCLEOTIDE SEQUENCE [LARGE SCALE GENOMIC DNA]</scope>
    <source>
        <strain evidence="3 4">JC272</strain>
    </source>
</reference>
<evidence type="ECO:0000256" key="1">
    <source>
        <dbReference type="ARBA" id="ARBA00009673"/>
    </source>
</evidence>
<dbReference type="FunFam" id="3.50.80.10:FF:000001">
    <property type="entry name" value="D-aminoacyl-tRNA deacylase"/>
    <property type="match status" value="1"/>
</dbReference>
<dbReference type="AlphaFoldDB" id="A0A0M3DG23"/>
<dbReference type="CDD" id="cd00563">
    <property type="entry name" value="Dtyr_deacylase"/>
    <property type="match status" value="1"/>
</dbReference>
<keyword evidence="2" id="KW-0378">Hydrolase</keyword>
<dbReference type="PANTHER" id="PTHR10472">
    <property type="entry name" value="D-TYROSYL-TRNA TYR DEACYLASE"/>
    <property type="match status" value="1"/>
</dbReference>
<comment type="function">
    <text evidence="2">An aminoacyl-tRNA editing enzyme that deacylates mischarged D-aminoacyl-tRNAs. Also deacylates mischarged glycyl-tRNA(Ala), protecting cells against glycine mischarging by AlaRS. Acts via tRNA-based rather than protein-based catalysis; rejects L-amino acids rather than detecting D-amino acids in the active site. By recycling D-aminoacyl-tRNA to D-amino acids and free tRNA molecules, this enzyme counteracts the toxicity associated with the formation of D-aminoacyl-tRNA entities in vivo and helps enforce protein L-homochirality.</text>
</comment>
<comment type="subunit">
    <text evidence="2">Homodimer.</text>
</comment>
<dbReference type="Pfam" id="PF02580">
    <property type="entry name" value="Tyr_Deacylase"/>
    <property type="match status" value="1"/>
</dbReference>
<dbReference type="GO" id="GO:0019478">
    <property type="term" value="P:D-amino acid catabolic process"/>
    <property type="evidence" value="ECO:0007669"/>
    <property type="project" value="UniProtKB-UniRule"/>
</dbReference>
<dbReference type="RefSeq" id="WP_046822782.1">
    <property type="nucleotide sequence ID" value="NZ_JBCLWQ010000002.1"/>
</dbReference>
<name>A0A0M3DG23_9FIRM</name>
<dbReference type="Proteomes" id="UP000034407">
    <property type="component" value="Unassembled WGS sequence"/>
</dbReference>
<dbReference type="EC" id="3.1.1.-" evidence="2"/>
<keyword evidence="2" id="KW-0820">tRNA-binding</keyword>
<comment type="subcellular location">
    <subcellularLocation>
        <location evidence="2">Cytoplasm</location>
    </subcellularLocation>
</comment>
<organism evidence="3 4">
    <name type="scientific">Paraclostridium benzoelyticum</name>
    <dbReference type="NCBI Taxonomy" id="1629550"/>
    <lineage>
        <taxon>Bacteria</taxon>
        <taxon>Bacillati</taxon>
        <taxon>Bacillota</taxon>
        <taxon>Clostridia</taxon>
        <taxon>Peptostreptococcales</taxon>
        <taxon>Peptostreptococcaceae</taxon>
        <taxon>Paraclostridium</taxon>
    </lineage>
</organism>
<dbReference type="Gene3D" id="3.50.80.10">
    <property type="entry name" value="D-tyrosyl-tRNA(Tyr) deacylase"/>
    <property type="match status" value="1"/>
</dbReference>
<dbReference type="InterPro" id="IPR023509">
    <property type="entry name" value="DTD-like_sf"/>
</dbReference>
<sequence length="149" mass="16703">MRAVVQRVASSSVTVDEQEISNIEKGLLVLLGVTHEDTSKDVDYLIEKIVNLRIFEDEDEKMNLSLKDINGELIVVSQFTLYGDCRKGRRPNFTGAAKPDLANNLYEEFIEKAKKQNINVGTGKFGAHMMVELINDGPVTILIDSEKNF</sequence>
<dbReference type="EC" id="3.1.1.96" evidence="2"/>
<accession>A0A0M3DG23</accession>
<comment type="catalytic activity">
    <reaction evidence="2">
        <text>glycyl-tRNA(Ala) + H2O = tRNA(Ala) + glycine + H(+)</text>
        <dbReference type="Rhea" id="RHEA:53744"/>
        <dbReference type="Rhea" id="RHEA-COMP:9657"/>
        <dbReference type="Rhea" id="RHEA-COMP:13640"/>
        <dbReference type="ChEBI" id="CHEBI:15377"/>
        <dbReference type="ChEBI" id="CHEBI:15378"/>
        <dbReference type="ChEBI" id="CHEBI:57305"/>
        <dbReference type="ChEBI" id="CHEBI:78442"/>
        <dbReference type="ChEBI" id="CHEBI:78522"/>
    </reaction>
</comment>
<keyword evidence="4" id="KW-1185">Reference proteome</keyword>
<evidence type="ECO:0000256" key="2">
    <source>
        <dbReference type="HAMAP-Rule" id="MF_00518"/>
    </source>
</evidence>
<dbReference type="HAMAP" id="MF_00518">
    <property type="entry name" value="Deacylase_Dtd"/>
    <property type="match status" value="1"/>
</dbReference>
<feature type="short sequence motif" description="Gly-cisPro motif, important for rejection of L-amino acids" evidence="2">
    <location>
        <begin position="137"/>
        <end position="138"/>
    </location>
</feature>
<dbReference type="GO" id="GO:0043908">
    <property type="term" value="F:Ser(Gly)-tRNA(Ala) hydrolase activity"/>
    <property type="evidence" value="ECO:0007669"/>
    <property type="project" value="UniProtKB-UniRule"/>
</dbReference>
<keyword evidence="2" id="KW-0694">RNA-binding</keyword>
<dbReference type="GO" id="GO:0000049">
    <property type="term" value="F:tRNA binding"/>
    <property type="evidence" value="ECO:0007669"/>
    <property type="project" value="UniProtKB-UniRule"/>
</dbReference>
<dbReference type="PATRIC" id="fig|1629550.3.peg.1039"/>
<evidence type="ECO:0000313" key="4">
    <source>
        <dbReference type="Proteomes" id="UP000034407"/>
    </source>
</evidence>
<dbReference type="EMBL" id="LBBT01000173">
    <property type="protein sequence ID" value="KKY01570.1"/>
    <property type="molecule type" value="Genomic_DNA"/>
</dbReference>
<dbReference type="OrthoDB" id="9801395at2"/>
<comment type="caution">
    <text evidence="3">The sequence shown here is derived from an EMBL/GenBank/DDBJ whole genome shotgun (WGS) entry which is preliminary data.</text>
</comment>
<keyword evidence="2" id="KW-0963">Cytoplasm</keyword>
<protein>
    <recommendedName>
        <fullName evidence="2">D-aminoacyl-tRNA deacylase</fullName>
        <shortName evidence="2">DTD</shortName>
        <ecNumber evidence="2">3.1.1.96</ecNumber>
    </recommendedName>
    <alternativeName>
        <fullName evidence="2">Gly-tRNA(Ala) deacylase</fullName>
        <ecNumber evidence="2">3.1.1.-</ecNumber>
    </alternativeName>
</protein>
<dbReference type="NCBIfam" id="TIGR00256">
    <property type="entry name" value="D-aminoacyl-tRNA deacylase"/>
    <property type="match status" value="1"/>
</dbReference>
<dbReference type="GO" id="GO:0005737">
    <property type="term" value="C:cytoplasm"/>
    <property type="evidence" value="ECO:0007669"/>
    <property type="project" value="UniProtKB-SubCell"/>
</dbReference>
<dbReference type="PANTHER" id="PTHR10472:SF5">
    <property type="entry name" value="D-AMINOACYL-TRNA DEACYLASE 1"/>
    <property type="match status" value="1"/>
</dbReference>
<gene>
    <name evidence="2" type="primary">dtd</name>
    <name evidence="3" type="ORF">VN21_08005</name>
</gene>
<comment type="domain">
    <text evidence="2">A Gly-cisPro motif from one monomer fits into the active site of the other monomer to allow specific chiral rejection of L-amino acids.</text>
</comment>
<evidence type="ECO:0000313" key="3">
    <source>
        <dbReference type="EMBL" id="KKY01570.1"/>
    </source>
</evidence>
<comment type="similarity">
    <text evidence="1 2">Belongs to the DTD family.</text>
</comment>
<comment type="catalytic activity">
    <reaction evidence="2">
        <text>a D-aminoacyl-tRNA + H2O = a tRNA + a D-alpha-amino acid + H(+)</text>
        <dbReference type="Rhea" id="RHEA:13953"/>
        <dbReference type="Rhea" id="RHEA-COMP:10123"/>
        <dbReference type="Rhea" id="RHEA-COMP:10124"/>
        <dbReference type="ChEBI" id="CHEBI:15377"/>
        <dbReference type="ChEBI" id="CHEBI:15378"/>
        <dbReference type="ChEBI" id="CHEBI:59871"/>
        <dbReference type="ChEBI" id="CHEBI:78442"/>
        <dbReference type="ChEBI" id="CHEBI:79333"/>
        <dbReference type="EC" id="3.1.1.96"/>
    </reaction>
</comment>
<dbReference type="GO" id="GO:0106026">
    <property type="term" value="F:Gly-tRNA(Ala) deacylase activity"/>
    <property type="evidence" value="ECO:0007669"/>
    <property type="project" value="UniProtKB-UniRule"/>
</dbReference>